<feature type="domain" description="HAMP" evidence="7">
    <location>
        <begin position="354"/>
        <end position="386"/>
    </location>
</feature>
<dbReference type="PROSITE" id="PS50885">
    <property type="entry name" value="HAMP"/>
    <property type="match status" value="1"/>
</dbReference>
<dbReference type="CDD" id="cd11386">
    <property type="entry name" value="MCP_signal"/>
    <property type="match status" value="1"/>
</dbReference>
<evidence type="ECO:0000256" key="5">
    <source>
        <dbReference type="SAM" id="Phobius"/>
    </source>
</evidence>
<evidence type="ECO:0000259" key="7">
    <source>
        <dbReference type="PROSITE" id="PS50885"/>
    </source>
</evidence>
<evidence type="ECO:0000256" key="2">
    <source>
        <dbReference type="ARBA" id="ARBA00023224"/>
    </source>
</evidence>
<dbReference type="InterPro" id="IPR003660">
    <property type="entry name" value="HAMP_dom"/>
</dbReference>
<dbReference type="GO" id="GO:0016020">
    <property type="term" value="C:membrane"/>
    <property type="evidence" value="ECO:0007669"/>
    <property type="project" value="UniProtKB-SubCell"/>
</dbReference>
<dbReference type="PROSITE" id="PS50906">
    <property type="entry name" value="NIT"/>
    <property type="match status" value="1"/>
</dbReference>
<dbReference type="SMART" id="SM00283">
    <property type="entry name" value="MA"/>
    <property type="match status" value="1"/>
</dbReference>
<evidence type="ECO:0000259" key="8">
    <source>
        <dbReference type="PROSITE" id="PS50906"/>
    </source>
</evidence>
<dbReference type="GO" id="GO:0007165">
    <property type="term" value="P:signal transduction"/>
    <property type="evidence" value="ECO:0007669"/>
    <property type="project" value="UniProtKB-KW"/>
</dbReference>
<organism evidence="9 10">
    <name type="scientific">Shewanella aestuarii</name>
    <dbReference type="NCBI Taxonomy" id="1028752"/>
    <lineage>
        <taxon>Bacteria</taxon>
        <taxon>Pseudomonadati</taxon>
        <taxon>Pseudomonadota</taxon>
        <taxon>Gammaproteobacteria</taxon>
        <taxon>Alteromonadales</taxon>
        <taxon>Shewanellaceae</taxon>
        <taxon>Shewanella</taxon>
    </lineage>
</organism>
<evidence type="ECO:0000313" key="9">
    <source>
        <dbReference type="EMBL" id="QIR14915.1"/>
    </source>
</evidence>
<protein>
    <submittedName>
        <fullName evidence="9">Methyl-accepting chemotaxis protein</fullName>
    </submittedName>
</protein>
<dbReference type="Proteomes" id="UP000502608">
    <property type="component" value="Chromosome"/>
</dbReference>
<proteinExistence type="inferred from homology"/>
<keyword evidence="5" id="KW-1133">Transmembrane helix</keyword>
<dbReference type="SMART" id="SM00304">
    <property type="entry name" value="HAMP"/>
    <property type="match status" value="1"/>
</dbReference>
<dbReference type="Pfam" id="PF00672">
    <property type="entry name" value="HAMP"/>
    <property type="match status" value="1"/>
</dbReference>
<comment type="subcellular location">
    <subcellularLocation>
        <location evidence="1">Membrane</location>
    </subcellularLocation>
</comment>
<dbReference type="RefSeq" id="WP_167678154.1">
    <property type="nucleotide sequence ID" value="NZ_CP050313.1"/>
</dbReference>
<evidence type="ECO:0000256" key="4">
    <source>
        <dbReference type="PROSITE-ProRule" id="PRU00284"/>
    </source>
</evidence>
<dbReference type="Pfam" id="PF08376">
    <property type="entry name" value="NIT"/>
    <property type="match status" value="1"/>
</dbReference>
<keyword evidence="5" id="KW-0472">Membrane</keyword>
<evidence type="ECO:0000256" key="1">
    <source>
        <dbReference type="ARBA" id="ARBA00004370"/>
    </source>
</evidence>
<reference evidence="9 10" key="1">
    <citation type="submission" date="2020-03" db="EMBL/GenBank/DDBJ databases">
        <title>Complete genome sequence of Shewanella sp.</title>
        <authorList>
            <person name="Kim Y.-S."/>
            <person name="Kim S.-J."/>
            <person name="Jung H.-K."/>
            <person name="Kim K.-H."/>
        </authorList>
    </citation>
    <scope>NUCLEOTIDE SEQUENCE [LARGE SCALE GENOMIC DNA]</scope>
    <source>
        <strain evidence="9 10">PN3F2</strain>
    </source>
</reference>
<dbReference type="Gene3D" id="1.10.287.950">
    <property type="entry name" value="Methyl-accepting chemotaxis protein"/>
    <property type="match status" value="1"/>
</dbReference>
<dbReference type="AlphaFoldDB" id="A0A6G9QLH3"/>
<dbReference type="CDD" id="cd06225">
    <property type="entry name" value="HAMP"/>
    <property type="match status" value="1"/>
</dbReference>
<accession>A0A6G9QLH3</accession>
<name>A0A6G9QLH3_9GAMM</name>
<feature type="transmembrane region" description="Helical" evidence="5">
    <location>
        <begin position="310"/>
        <end position="331"/>
    </location>
</feature>
<evidence type="ECO:0000259" key="6">
    <source>
        <dbReference type="PROSITE" id="PS50111"/>
    </source>
</evidence>
<dbReference type="InterPro" id="IPR004089">
    <property type="entry name" value="MCPsignal_dom"/>
</dbReference>
<dbReference type="PROSITE" id="PS50111">
    <property type="entry name" value="CHEMOTAXIS_TRANSDUC_2"/>
    <property type="match status" value="1"/>
</dbReference>
<keyword evidence="10" id="KW-1185">Reference proteome</keyword>
<gene>
    <name evidence="9" type="ORF">HBH39_10825</name>
</gene>
<dbReference type="PANTHER" id="PTHR32089:SF120">
    <property type="entry name" value="METHYL-ACCEPTING CHEMOTAXIS PROTEIN TLPQ"/>
    <property type="match status" value="1"/>
</dbReference>
<keyword evidence="2 4" id="KW-0807">Transducer</keyword>
<keyword evidence="5" id="KW-0812">Transmembrane</keyword>
<dbReference type="PANTHER" id="PTHR32089">
    <property type="entry name" value="METHYL-ACCEPTING CHEMOTAXIS PROTEIN MCPB"/>
    <property type="match status" value="1"/>
</dbReference>
<feature type="domain" description="Methyl-accepting transducer" evidence="6">
    <location>
        <begin position="391"/>
        <end position="627"/>
    </location>
</feature>
<evidence type="ECO:0000313" key="10">
    <source>
        <dbReference type="Proteomes" id="UP000502608"/>
    </source>
</evidence>
<feature type="domain" description="NIT" evidence="8">
    <location>
        <begin position="55"/>
        <end position="302"/>
    </location>
</feature>
<dbReference type="InterPro" id="IPR013587">
    <property type="entry name" value="Nitrate/nitrite_sensing"/>
</dbReference>
<dbReference type="GO" id="GO:0006935">
    <property type="term" value="P:chemotaxis"/>
    <property type="evidence" value="ECO:0007669"/>
    <property type="project" value="UniProtKB-ARBA"/>
</dbReference>
<dbReference type="InterPro" id="IPR010910">
    <property type="entry name" value="Nitrate/nitrite_sensing_bac"/>
</dbReference>
<dbReference type="FunFam" id="1.10.287.950:FF:000001">
    <property type="entry name" value="Methyl-accepting chemotaxis sensory transducer"/>
    <property type="match status" value="1"/>
</dbReference>
<dbReference type="KEGG" id="saes:HBH39_10825"/>
<dbReference type="EMBL" id="CP050313">
    <property type="protein sequence ID" value="QIR14915.1"/>
    <property type="molecule type" value="Genomic_DNA"/>
</dbReference>
<evidence type="ECO:0000256" key="3">
    <source>
        <dbReference type="ARBA" id="ARBA00029447"/>
    </source>
</evidence>
<dbReference type="Pfam" id="PF00015">
    <property type="entry name" value="MCPsignal"/>
    <property type="match status" value="1"/>
</dbReference>
<dbReference type="SUPFAM" id="SSF58104">
    <property type="entry name" value="Methyl-accepting chemotaxis protein (MCP) signaling domain"/>
    <property type="match status" value="1"/>
</dbReference>
<sequence>MNWQWIGNLKIFQKLALLTILPVLTALIYGGMFVHNKYHTETQLKLIIKLTELAVSNGSFVHELQKERGMSAGFVGSQGLSFADKLPEQQRLTDEKINAFFQMTQQSDFPSTFENKLSLVGQQLDLLKQKRQQVANLSINVADAVKYYTQMNSLLLSMVDDAAITANDSELAMRISAFAAFLQSKERAGIERAVLSSTFGQAGFKPNGYRKFVTLVAEQNSYAERFEAQASKEDLDLYQRALNDVAISNVEQMRDIAFSQQADAIQQQDPEQWFQTSTARINLLTTVEKQLAQNVVNAAQIKEQNANQQMWTSFVALVIALLIVSSLILTISKYLHVSVSKVYKTITHVGQNFDLSTRITQESTDEFGLLATSFNKMMIEFDQIIQQVRKNTVDLVNAVETMNGFTSAMQADVIIGASEADQVASAMTEMSATVNEIAANAVQASEASAKANIEAKAGSDDVSDTGEAIKLLANEIADAAAAMQRLDIDVHEIVSLLDVISSIAEQTNLLALNAAIEAARAGEQGRGFAVVADEVRTLAQRSQASTEDIKNMTDRLKQGAAIAVKSMERGQAQAEESVAKALHAGTELKMIAEHVGVIDSMNEQIATSTHEQTAVAEEVNRNAMKISDIYRHTQQISQQLAELNEQLLNDASVMSQQVSKFTLSS</sequence>
<comment type="similarity">
    <text evidence="3">Belongs to the methyl-accepting chemotaxis (MCP) protein family.</text>
</comment>